<dbReference type="PROSITE" id="PS01240">
    <property type="entry name" value="PNP_MTAP_2"/>
    <property type="match status" value="1"/>
</dbReference>
<feature type="domain" description="Nucleoside phosphorylase" evidence="5">
    <location>
        <begin position="8"/>
        <end position="247"/>
    </location>
</feature>
<dbReference type="GO" id="GO:0019509">
    <property type="term" value="P:L-methionine salvage from methylthioadenosine"/>
    <property type="evidence" value="ECO:0007669"/>
    <property type="project" value="TreeGrafter"/>
</dbReference>
<keyword evidence="2 4" id="KW-0808">Transferase</keyword>
<comment type="catalytic activity">
    <reaction evidence="4">
        <text>a purine D-ribonucleoside + phosphate = a purine nucleobase + alpha-D-ribose 1-phosphate</text>
        <dbReference type="Rhea" id="RHEA:19805"/>
        <dbReference type="ChEBI" id="CHEBI:26386"/>
        <dbReference type="ChEBI" id="CHEBI:43474"/>
        <dbReference type="ChEBI" id="CHEBI:57720"/>
        <dbReference type="ChEBI" id="CHEBI:142355"/>
        <dbReference type="EC" id="2.4.2.1"/>
    </reaction>
</comment>
<comment type="function">
    <text evidence="4">Purine nucleoside phosphorylase involved in purine salvage.</text>
</comment>
<feature type="binding site" evidence="4">
    <location>
        <position position="14"/>
    </location>
    <ligand>
        <name>phosphate</name>
        <dbReference type="ChEBI" id="CHEBI:43474"/>
    </ligand>
</feature>
<dbReference type="InterPro" id="IPR018099">
    <property type="entry name" value="Purine_phosphorylase-2_CS"/>
</dbReference>
<dbReference type="PANTHER" id="PTHR42679">
    <property type="entry name" value="S-METHYL-5'-THIOADENOSINE PHOSPHORYLASE"/>
    <property type="match status" value="1"/>
</dbReference>
<feature type="site" description="Important for substrate specificity" evidence="4">
    <location>
        <position position="225"/>
    </location>
</feature>
<dbReference type="UniPathway" id="UPA00606"/>
<evidence type="ECO:0000256" key="2">
    <source>
        <dbReference type="ARBA" id="ARBA00022679"/>
    </source>
</evidence>
<accession>A0A7C4Y4R2</accession>
<protein>
    <recommendedName>
        <fullName evidence="4">Purine nucleoside phosphorylase</fullName>
        <shortName evidence="4">PNP</shortName>
        <ecNumber evidence="4">2.4.2.1</ecNumber>
    </recommendedName>
</protein>
<reference evidence="6" key="1">
    <citation type="journal article" date="2020" name="mSystems">
        <title>Genome- and Community-Level Interaction Insights into Carbon Utilization and Element Cycling Functions of Hydrothermarchaeota in Hydrothermal Sediment.</title>
        <authorList>
            <person name="Zhou Z."/>
            <person name="Liu Y."/>
            <person name="Xu W."/>
            <person name="Pan J."/>
            <person name="Luo Z.H."/>
            <person name="Li M."/>
        </authorList>
    </citation>
    <scope>NUCLEOTIDE SEQUENCE [LARGE SCALE GENOMIC DNA]</scope>
    <source>
        <strain evidence="6">SpSt-794</strain>
    </source>
</reference>
<keyword evidence="3 4" id="KW-0660">Purine salvage</keyword>
<proteinExistence type="inferred from homology"/>
<dbReference type="AlphaFoldDB" id="A0A7C4Y4R2"/>
<dbReference type="NCBIfam" id="TIGR01694">
    <property type="entry name" value="MTAP"/>
    <property type="match status" value="1"/>
</dbReference>
<dbReference type="InterPro" id="IPR035994">
    <property type="entry name" value="Nucleoside_phosphorylase_sf"/>
</dbReference>
<dbReference type="GO" id="GO:0017061">
    <property type="term" value="F:S-methyl-5-thioadenosine phosphorylase activity"/>
    <property type="evidence" value="ECO:0007669"/>
    <property type="project" value="InterPro"/>
</dbReference>
<feature type="binding site" evidence="4">
    <location>
        <position position="185"/>
    </location>
    <ligand>
        <name>substrate</name>
    </ligand>
</feature>
<comment type="caution">
    <text evidence="6">The sequence shown here is derived from an EMBL/GenBank/DDBJ whole genome shotgun (WGS) entry which is preliminary data.</text>
</comment>
<sequence length="269" mass="30027">MGNYQAEFGVFGGSGFYSFLDSVLEVKIETPYGAPSDLIAIGEYKGRSVAFLPRHGKLHQYPPHKIPYRANLWAFKELGVKRIIAPTAVGSLQPEYKVGDFVVTDQFVDFTSGRECTFYEGPITTHISMAEPYCPELRAIAIEALEKLGVRFHREGTVVVIQGPRFSTKAESLTFTKLGYHIINMTQYPEVVLARELEMCYVNIGVITDYDVGIVAEGNVEPVTQEIVIKKFNENIGTLKEVVKYIIEHTPVERHCRCGEALKGAKVGE</sequence>
<dbReference type="SUPFAM" id="SSF53167">
    <property type="entry name" value="Purine and uridine phosphorylases"/>
    <property type="match status" value="1"/>
</dbReference>
<gene>
    <name evidence="6" type="ORF">ENV82_05170</name>
</gene>
<name>A0A7C4Y4R2_9BACT</name>
<dbReference type="GO" id="GO:0005829">
    <property type="term" value="C:cytosol"/>
    <property type="evidence" value="ECO:0007669"/>
    <property type="project" value="TreeGrafter"/>
</dbReference>
<dbReference type="Pfam" id="PF01048">
    <property type="entry name" value="PNP_UDP_1"/>
    <property type="match status" value="1"/>
</dbReference>
<feature type="site" description="Important for substrate specificity" evidence="4">
    <location>
        <position position="167"/>
    </location>
</feature>
<dbReference type="InterPro" id="IPR010044">
    <property type="entry name" value="MTAP"/>
</dbReference>
<feature type="binding site" evidence="4">
    <location>
        <begin position="54"/>
        <end position="55"/>
    </location>
    <ligand>
        <name>phosphate</name>
        <dbReference type="ChEBI" id="CHEBI:43474"/>
    </ligand>
</feature>
<keyword evidence="1 4" id="KW-0328">Glycosyltransferase</keyword>
<comment type="subunit">
    <text evidence="4">Homohexamer. Dimer of a homotrimer.</text>
</comment>
<dbReference type="Gene3D" id="3.40.50.1580">
    <property type="entry name" value="Nucleoside phosphorylase domain"/>
    <property type="match status" value="1"/>
</dbReference>
<evidence type="ECO:0000259" key="5">
    <source>
        <dbReference type="Pfam" id="PF01048"/>
    </source>
</evidence>
<dbReference type="EMBL" id="DTHV01000153">
    <property type="protein sequence ID" value="HGW60800.1"/>
    <property type="molecule type" value="Genomic_DNA"/>
</dbReference>
<evidence type="ECO:0000256" key="4">
    <source>
        <dbReference type="HAMAP-Rule" id="MF_01963"/>
    </source>
</evidence>
<dbReference type="EC" id="2.4.2.1" evidence="4"/>
<evidence type="ECO:0000256" key="3">
    <source>
        <dbReference type="ARBA" id="ARBA00022726"/>
    </source>
</evidence>
<organism evidence="6">
    <name type="scientific">Caldisericum exile</name>
    <dbReference type="NCBI Taxonomy" id="693075"/>
    <lineage>
        <taxon>Bacteria</taxon>
        <taxon>Pseudomonadati</taxon>
        <taxon>Caldisericota/Cryosericota group</taxon>
        <taxon>Caldisericota</taxon>
        <taxon>Caldisericia</taxon>
        <taxon>Caldisericales</taxon>
        <taxon>Caldisericaceae</taxon>
        <taxon>Caldisericum</taxon>
    </lineage>
</organism>
<dbReference type="CDD" id="cd09010">
    <property type="entry name" value="MTAP_SsMTAPII_like_MTIP"/>
    <property type="match status" value="1"/>
</dbReference>
<dbReference type="NCBIfam" id="NF005876">
    <property type="entry name" value="PRK07823.1"/>
    <property type="match status" value="1"/>
</dbReference>
<dbReference type="GO" id="GO:0006166">
    <property type="term" value="P:purine ribonucleoside salvage"/>
    <property type="evidence" value="ECO:0007669"/>
    <property type="project" value="UniProtKB-UniRule"/>
</dbReference>
<dbReference type="HAMAP" id="MF_01963">
    <property type="entry name" value="MTAP"/>
    <property type="match status" value="1"/>
</dbReference>
<comment type="miscellaneous">
    <text evidence="4">Although this enzyme belongs to the family of MTA phosphorylases based on sequence homology, it lacks several conserved amino acids in the substrate binding pocket that confer specificity towards MTA.</text>
</comment>
<feature type="binding site" evidence="4">
    <location>
        <position position="186"/>
    </location>
    <ligand>
        <name>phosphate</name>
        <dbReference type="ChEBI" id="CHEBI:43474"/>
    </ligand>
</feature>
<feature type="binding site" evidence="4">
    <location>
        <begin position="209"/>
        <end position="211"/>
    </location>
    <ligand>
        <name>substrate</name>
    </ligand>
</feature>
<comment type="pathway">
    <text evidence="4">Purine metabolism; purine nucleoside salvage.</text>
</comment>
<dbReference type="InterPro" id="IPR000845">
    <property type="entry name" value="Nucleoside_phosphorylase_d"/>
</dbReference>
<evidence type="ECO:0000256" key="1">
    <source>
        <dbReference type="ARBA" id="ARBA00022676"/>
    </source>
</evidence>
<dbReference type="PANTHER" id="PTHR42679:SF3">
    <property type="entry name" value="S-METHYL-5'-THIOADENOSINE PHOSPHORYLASE"/>
    <property type="match status" value="1"/>
</dbReference>
<comment type="similarity">
    <text evidence="4">Belongs to the PNP/MTAP phosphorylase family. MTAP subfamily.</text>
</comment>
<dbReference type="FunFam" id="3.40.50.1580:FF:000012">
    <property type="entry name" value="Probable 6-oxopurine nucleoside phosphorylase"/>
    <property type="match status" value="1"/>
</dbReference>
<evidence type="ECO:0000313" key="6">
    <source>
        <dbReference type="EMBL" id="HGW60800.1"/>
    </source>
</evidence>
<feature type="binding site" evidence="4">
    <location>
        <begin position="87"/>
        <end position="88"/>
    </location>
    <ligand>
        <name>phosphate</name>
        <dbReference type="ChEBI" id="CHEBI:43474"/>
    </ligand>
</feature>